<feature type="transmembrane region" description="Helical" evidence="1">
    <location>
        <begin position="206"/>
        <end position="230"/>
    </location>
</feature>
<feature type="transmembrane region" description="Helical" evidence="1">
    <location>
        <begin position="309"/>
        <end position="328"/>
    </location>
</feature>
<dbReference type="InterPro" id="IPR052529">
    <property type="entry name" value="Bact_Transport_Assoc"/>
</dbReference>
<evidence type="ECO:0000259" key="2">
    <source>
        <dbReference type="Pfam" id="PF04235"/>
    </source>
</evidence>
<reference evidence="3 4" key="1">
    <citation type="submission" date="2017-07" db="EMBL/GenBank/DDBJ databases">
        <title>Paenibacillus herberti R33 genome sequencing and assembly.</title>
        <authorList>
            <person name="Su W."/>
        </authorList>
    </citation>
    <scope>NUCLEOTIDE SEQUENCE [LARGE SCALE GENOMIC DNA]</scope>
    <source>
        <strain evidence="3 4">R33</strain>
    </source>
</reference>
<dbReference type="EMBL" id="NMUQ01000003">
    <property type="protein sequence ID" value="OXM13850.1"/>
    <property type="molecule type" value="Genomic_DNA"/>
</dbReference>
<organism evidence="3 4">
    <name type="scientific">Paenibacillus herberti</name>
    <dbReference type="NCBI Taxonomy" id="1619309"/>
    <lineage>
        <taxon>Bacteria</taxon>
        <taxon>Bacillati</taxon>
        <taxon>Bacillota</taxon>
        <taxon>Bacilli</taxon>
        <taxon>Bacillales</taxon>
        <taxon>Paenibacillaceae</taxon>
        <taxon>Paenibacillus</taxon>
    </lineage>
</organism>
<evidence type="ECO:0000313" key="4">
    <source>
        <dbReference type="Proteomes" id="UP000215145"/>
    </source>
</evidence>
<feature type="transmembrane region" description="Helical" evidence="1">
    <location>
        <begin position="242"/>
        <end position="262"/>
    </location>
</feature>
<feature type="transmembrane region" description="Helical" evidence="1">
    <location>
        <begin position="117"/>
        <end position="132"/>
    </location>
</feature>
<dbReference type="PANTHER" id="PTHR30590">
    <property type="entry name" value="INNER MEMBRANE PROTEIN"/>
    <property type="match status" value="1"/>
</dbReference>
<proteinExistence type="predicted"/>
<dbReference type="OrthoDB" id="9807744at2"/>
<gene>
    <name evidence="3" type="ORF">CGZ75_21645</name>
</gene>
<feature type="transmembrane region" description="Helical" evidence="1">
    <location>
        <begin position="55"/>
        <end position="74"/>
    </location>
</feature>
<accession>A0A229NVI3</accession>
<keyword evidence="1" id="KW-0472">Membrane</keyword>
<comment type="caution">
    <text evidence="3">The sequence shown here is derived from an EMBL/GenBank/DDBJ whole genome shotgun (WGS) entry which is preliminary data.</text>
</comment>
<feature type="transmembrane region" description="Helical" evidence="1">
    <location>
        <begin position="94"/>
        <end position="111"/>
    </location>
</feature>
<sequence>MEQQTKRIHLVDSMRGFSLLGILLANMLIFQYGLFGTDKLNLFPAVAGNSIFYEVTVILIEGSFMPIFAFLFGYSLLKLKEGLVAQGRKPGWALSRRFLLLMSLGTLHSVYIWEGDILIYYGGLGFLLLLFLNRKPKTLLVWAIVLMSLMGLLGFISDSPSDPSIIEMDKETLTYVQETVTLYPEGTYSEIKHHRNTESPIKEDPVFLIALLLLAPLISLPMFLLGIYAAKKSWFQNPDMESPMYAKGALIFITLGIGLKLLKFVFPGMVLSGGPVLSIGYIMAFALIYSKLMSPTWRSRFAAVGKLSLTNYLMQSVICTTIFYGYGLGWFGKIGVSAGILLAVLIYSVQLFASSWYVSHFRIGPVERLLRMGTYFTLSGKVKRRIS</sequence>
<dbReference type="Pfam" id="PF04235">
    <property type="entry name" value="DUF418"/>
    <property type="match status" value="1"/>
</dbReference>
<evidence type="ECO:0000313" key="3">
    <source>
        <dbReference type="EMBL" id="OXM13850.1"/>
    </source>
</evidence>
<protein>
    <recommendedName>
        <fullName evidence="2">DUF418 domain-containing protein</fullName>
    </recommendedName>
</protein>
<dbReference type="Proteomes" id="UP000215145">
    <property type="component" value="Unassembled WGS sequence"/>
</dbReference>
<feature type="transmembrane region" description="Helical" evidence="1">
    <location>
        <begin position="268"/>
        <end position="289"/>
    </location>
</feature>
<feature type="transmembrane region" description="Helical" evidence="1">
    <location>
        <begin position="334"/>
        <end position="358"/>
    </location>
</feature>
<feature type="domain" description="DUF418" evidence="2">
    <location>
        <begin position="229"/>
        <end position="376"/>
    </location>
</feature>
<evidence type="ECO:0000256" key="1">
    <source>
        <dbReference type="SAM" id="Phobius"/>
    </source>
</evidence>
<dbReference type="InterPro" id="IPR007349">
    <property type="entry name" value="DUF418"/>
</dbReference>
<keyword evidence="4" id="KW-1185">Reference proteome</keyword>
<keyword evidence="1" id="KW-0812">Transmembrane</keyword>
<dbReference type="RefSeq" id="WP_089526550.1">
    <property type="nucleotide sequence ID" value="NZ_NMUQ01000003.1"/>
</dbReference>
<feature type="transmembrane region" description="Helical" evidence="1">
    <location>
        <begin position="16"/>
        <end position="35"/>
    </location>
</feature>
<dbReference type="AlphaFoldDB" id="A0A229NVI3"/>
<feature type="transmembrane region" description="Helical" evidence="1">
    <location>
        <begin position="139"/>
        <end position="157"/>
    </location>
</feature>
<dbReference type="PANTHER" id="PTHR30590:SF2">
    <property type="entry name" value="INNER MEMBRANE PROTEIN"/>
    <property type="match status" value="1"/>
</dbReference>
<name>A0A229NVI3_9BACL</name>
<keyword evidence="1" id="KW-1133">Transmembrane helix</keyword>